<keyword evidence="3" id="KW-1185">Reference proteome</keyword>
<evidence type="ECO:0000313" key="2">
    <source>
        <dbReference type="EMBL" id="KAH9578563.1"/>
    </source>
</evidence>
<feature type="transmembrane region" description="Helical" evidence="1">
    <location>
        <begin position="143"/>
        <end position="166"/>
    </location>
</feature>
<reference evidence="2" key="3">
    <citation type="submission" date="2021-06" db="EMBL/GenBank/DDBJ databases">
        <title>Chromosome-level genome assembly for S. haematobium.</title>
        <authorList>
            <person name="Stroehlein A.J."/>
        </authorList>
    </citation>
    <scope>NUCLEOTIDE SEQUENCE</scope>
</reference>
<dbReference type="AlphaFoldDB" id="A0A922IGE1"/>
<dbReference type="GeneID" id="75576767"/>
<feature type="transmembrane region" description="Helical" evidence="1">
    <location>
        <begin position="118"/>
        <end position="137"/>
    </location>
</feature>
<feature type="transmembrane region" description="Helical" evidence="1">
    <location>
        <begin position="20"/>
        <end position="47"/>
    </location>
</feature>
<proteinExistence type="predicted"/>
<keyword evidence="1" id="KW-0812">Transmembrane</keyword>
<reference evidence="2" key="1">
    <citation type="journal article" date="2012" name="Nat. Genet.">
        <title>Whole-genome sequence of Schistosoma haematobium.</title>
        <authorList>
            <person name="Young N.D."/>
            <person name="Jex A.R."/>
            <person name="Li B."/>
            <person name="Liu S."/>
            <person name="Yang L."/>
            <person name="Xiong Z."/>
            <person name="Li Y."/>
            <person name="Cantacessi C."/>
            <person name="Hall R.S."/>
            <person name="Xu X."/>
            <person name="Chen F."/>
            <person name="Wu X."/>
            <person name="Zerlotini A."/>
            <person name="Oliveira G."/>
            <person name="Hofmann A."/>
            <person name="Zhang G."/>
            <person name="Fang X."/>
            <person name="Kang Y."/>
            <person name="Campbell B.E."/>
            <person name="Loukas A."/>
            <person name="Ranganathan S."/>
            <person name="Rollinson D."/>
            <person name="Rinaldi G."/>
            <person name="Brindley P.J."/>
            <person name="Yang H."/>
            <person name="Wang J."/>
            <person name="Wang J."/>
            <person name="Gasser R.B."/>
        </authorList>
    </citation>
    <scope>NUCLEOTIDE SEQUENCE</scope>
</reference>
<dbReference type="EMBL" id="AMPZ03000066">
    <property type="protein sequence ID" value="KAH9578563.1"/>
    <property type="molecule type" value="Genomic_DNA"/>
</dbReference>
<keyword evidence="1" id="KW-0472">Membrane</keyword>
<dbReference type="Proteomes" id="UP000471633">
    <property type="component" value="Unassembled WGS sequence"/>
</dbReference>
<comment type="caution">
    <text evidence="2">The sequence shown here is derived from an EMBL/GenBank/DDBJ whole genome shotgun (WGS) entry which is preliminary data.</text>
</comment>
<dbReference type="RefSeq" id="XP_051064048.1">
    <property type="nucleotide sequence ID" value="XM_051208773.1"/>
</dbReference>
<organism evidence="2 3">
    <name type="scientific">Schistosoma haematobium</name>
    <name type="common">Blood fluke</name>
    <dbReference type="NCBI Taxonomy" id="6185"/>
    <lineage>
        <taxon>Eukaryota</taxon>
        <taxon>Metazoa</taxon>
        <taxon>Spiralia</taxon>
        <taxon>Lophotrochozoa</taxon>
        <taxon>Platyhelminthes</taxon>
        <taxon>Trematoda</taxon>
        <taxon>Digenea</taxon>
        <taxon>Strigeidida</taxon>
        <taxon>Schistosomatoidea</taxon>
        <taxon>Schistosomatidae</taxon>
        <taxon>Schistosoma</taxon>
    </lineage>
</organism>
<evidence type="ECO:0000256" key="1">
    <source>
        <dbReference type="SAM" id="Phobius"/>
    </source>
</evidence>
<protein>
    <submittedName>
        <fullName evidence="2">Uncharacterized protein</fullName>
    </submittedName>
</protein>
<dbReference type="KEGG" id="shx:MS3_00001334"/>
<keyword evidence="1" id="KW-1133">Transmembrane helix</keyword>
<reference evidence="2" key="2">
    <citation type="journal article" date="2019" name="Gigascience">
        <title>High-quality Schistosoma haematobium genome achieved by single-molecule and long-range sequencing.</title>
        <authorList>
            <person name="Stroehlein A.J."/>
            <person name="Korhonen P.K."/>
            <person name="Chong T.M."/>
            <person name="Lim Y.L."/>
            <person name="Chan K.G."/>
            <person name="Webster B."/>
            <person name="Rollinson D."/>
            <person name="Brindley P.J."/>
            <person name="Gasser R.B."/>
            <person name="Young N.D."/>
        </authorList>
    </citation>
    <scope>NUCLEOTIDE SEQUENCE</scope>
</reference>
<sequence length="209" mass="23930">MILLPPVTPMEKHRPTFSILHLILSSTILPGCYSSFSCLLPVFNVVRSSDFLFLSHPEFHVRACLVMQFGDFLSVCLIHLGRLFLIYSSAGSWFIFSYSSVLLIIFGQQALSILHRQLFISTCTFLMMFVVVLQLSAPYSRTPIILLCISFLVISFRIILFMFSLFCYHYKQIILISFSFILLSHSLCADMACKFGPTHVRNRLCVNYV</sequence>
<feature type="transmembrane region" description="Helical" evidence="1">
    <location>
        <begin position="86"/>
        <end position="106"/>
    </location>
</feature>
<reference evidence="2" key="4">
    <citation type="journal article" date="2022" name="PLoS Pathog.">
        <title>Chromosome-level genome of Schistosoma haematobium underpins genome-wide explorations of molecular variation.</title>
        <authorList>
            <person name="Stroehlein A.J."/>
            <person name="Korhonen P.K."/>
            <person name="Lee V.V."/>
            <person name="Ralph S.A."/>
            <person name="Mentink-Kane M."/>
            <person name="You H."/>
            <person name="McManus D.P."/>
            <person name="Tchuente L.T."/>
            <person name="Stothard J.R."/>
            <person name="Kaur P."/>
            <person name="Dudchenko O."/>
            <person name="Aiden E.L."/>
            <person name="Yang B."/>
            <person name="Yang H."/>
            <person name="Emery A.M."/>
            <person name="Webster B.L."/>
            <person name="Brindley P.J."/>
            <person name="Rollinson D."/>
            <person name="Chang B.C.H."/>
            <person name="Gasser R.B."/>
            <person name="Young N.D."/>
        </authorList>
    </citation>
    <scope>NUCLEOTIDE SEQUENCE</scope>
</reference>
<gene>
    <name evidence="2" type="ORF">MS3_00001334</name>
</gene>
<dbReference type="CTD" id="75576767"/>
<name>A0A922IGE1_SCHHA</name>
<evidence type="ECO:0000313" key="3">
    <source>
        <dbReference type="Proteomes" id="UP000471633"/>
    </source>
</evidence>
<accession>A0A922IGE1</accession>